<proteinExistence type="predicted"/>
<gene>
    <name evidence="2" type="ORF">SCRDD08_01578</name>
</gene>
<dbReference type="InterPro" id="IPR013560">
    <property type="entry name" value="DUF1722"/>
</dbReference>
<sequence length="138" mass="15864">MENSNQISQCQTLWARNKYLVLSHSSKIYLEIRQYLKSDSVEAVHVQGLIDQAIALPENRGQVCNAFQHVWGYFKKKASPAEKENFMILLERYQVGQVKQEVLVEAVKDLLRKYPNPYLQQSTLIFGDDAEGSSIKDD</sequence>
<reference evidence="2 3" key="1">
    <citation type="submission" date="2016-01" db="EMBL/GenBank/DDBJ databases">
        <title>Highly variable Streptococcus oralis are common among viridans streptococci isolated from primates.</title>
        <authorList>
            <person name="Denapaite D."/>
            <person name="Rieger M."/>
            <person name="Koendgen S."/>
            <person name="Brueckner R."/>
            <person name="Ochigava I."/>
            <person name="Kappeler P."/>
            <person name="Maetz-Rensing K."/>
            <person name="Leendertz F."/>
            <person name="Hakenbeck R."/>
        </authorList>
    </citation>
    <scope>NUCLEOTIDE SEQUENCE [LARGE SCALE GENOMIC DNA]</scope>
    <source>
        <strain evidence="2 3">DD08</strain>
    </source>
</reference>
<dbReference type="RefSeq" id="WP_061423130.1">
    <property type="nucleotide sequence ID" value="NZ_KQ969062.1"/>
</dbReference>
<organism evidence="2 3">
    <name type="scientific">Streptococcus cristatus</name>
    <dbReference type="NCBI Taxonomy" id="45634"/>
    <lineage>
        <taxon>Bacteria</taxon>
        <taxon>Bacillati</taxon>
        <taxon>Bacillota</taxon>
        <taxon>Bacilli</taxon>
        <taxon>Lactobacillales</taxon>
        <taxon>Streptococcaceae</taxon>
        <taxon>Streptococcus</taxon>
    </lineage>
</organism>
<name>A0A139MZ00_STRCR</name>
<evidence type="ECO:0000313" key="3">
    <source>
        <dbReference type="Proteomes" id="UP000070377"/>
    </source>
</evidence>
<feature type="domain" description="DUF1722" evidence="1">
    <location>
        <begin position="18"/>
        <end position="124"/>
    </location>
</feature>
<protein>
    <recommendedName>
        <fullName evidence="1">DUF1722 domain-containing protein</fullName>
    </recommendedName>
</protein>
<dbReference type="EMBL" id="LQRD01000061">
    <property type="protein sequence ID" value="KXT69005.1"/>
    <property type="molecule type" value="Genomic_DNA"/>
</dbReference>
<accession>A0A139MZ00</accession>
<comment type="caution">
    <text evidence="2">The sequence shown here is derived from an EMBL/GenBank/DDBJ whole genome shotgun (WGS) entry which is preliminary data.</text>
</comment>
<dbReference type="Proteomes" id="UP000070377">
    <property type="component" value="Unassembled WGS sequence"/>
</dbReference>
<dbReference type="PATRIC" id="fig|45634.12.peg.1651"/>
<dbReference type="Pfam" id="PF08349">
    <property type="entry name" value="DUF1722"/>
    <property type="match status" value="1"/>
</dbReference>
<dbReference type="STRING" id="45634.SCRDD08_01578"/>
<evidence type="ECO:0000259" key="1">
    <source>
        <dbReference type="Pfam" id="PF08349"/>
    </source>
</evidence>
<evidence type="ECO:0000313" key="2">
    <source>
        <dbReference type="EMBL" id="KXT69005.1"/>
    </source>
</evidence>
<dbReference type="AlphaFoldDB" id="A0A139MZ00"/>